<organism evidence="4 5">
    <name type="scientific">Romanomermis culicivorax</name>
    <name type="common">Nematode worm</name>
    <dbReference type="NCBI Taxonomy" id="13658"/>
    <lineage>
        <taxon>Eukaryota</taxon>
        <taxon>Metazoa</taxon>
        <taxon>Ecdysozoa</taxon>
        <taxon>Nematoda</taxon>
        <taxon>Enoplea</taxon>
        <taxon>Dorylaimia</taxon>
        <taxon>Mermithida</taxon>
        <taxon>Mermithoidea</taxon>
        <taxon>Mermithidae</taxon>
        <taxon>Romanomermis</taxon>
    </lineage>
</organism>
<dbReference type="Proteomes" id="UP000887565">
    <property type="component" value="Unplaced"/>
</dbReference>
<dbReference type="AlphaFoldDB" id="A0A915JV10"/>
<dbReference type="InterPro" id="IPR016162">
    <property type="entry name" value="Ald_DH_N"/>
</dbReference>
<dbReference type="WBParaSite" id="nRc.2.0.1.t30116-RA">
    <property type="protein sequence ID" value="nRc.2.0.1.t30116-RA"/>
    <property type="gene ID" value="nRc.2.0.1.g30116"/>
</dbReference>
<dbReference type="Pfam" id="PF00171">
    <property type="entry name" value="Aldedh"/>
    <property type="match status" value="1"/>
</dbReference>
<protein>
    <submittedName>
        <fullName evidence="5">Aldehyde dehydrogenase domain-containing protein</fullName>
    </submittedName>
</protein>
<dbReference type="GO" id="GO:0009450">
    <property type="term" value="P:gamma-aminobutyric acid catabolic process"/>
    <property type="evidence" value="ECO:0007669"/>
    <property type="project" value="TreeGrafter"/>
</dbReference>
<dbReference type="InterPro" id="IPR016161">
    <property type="entry name" value="Ald_DH/histidinol_DH"/>
</dbReference>
<dbReference type="GO" id="GO:0005739">
    <property type="term" value="C:mitochondrion"/>
    <property type="evidence" value="ECO:0007669"/>
    <property type="project" value="TreeGrafter"/>
</dbReference>
<dbReference type="OMA" id="CNDEIAT"/>
<sequence>MRRIDYLAKNLAQVFSIRALSTSALLQPKTYVNGSWIGARSGDTFEVTNPANGAIIATVPNMTVDDTSNAVDAAHLAFKDWGFKTLAKERSAILQKWSNLCMENKDELARILTTENGKPFAEAGTEIVYGTSYLEWYAQEARRIYGDIIPTNAHGRQLLHYKEPVGVAALITPLTWNFPFAMITRKAAAALAAGCTVVLKPAEDTPLSALALANLAEKAGVPKGVFNIVTADRQHTASIGKFLCESPKVAAISFTGSTAVGK</sequence>
<name>A0A915JV10_ROMCU</name>
<evidence type="ECO:0000256" key="1">
    <source>
        <dbReference type="ARBA" id="ARBA00009986"/>
    </source>
</evidence>
<dbReference type="PANTHER" id="PTHR43353:SF5">
    <property type="entry name" value="SUCCINATE-SEMIALDEHYDE DEHYDROGENASE, MITOCHONDRIAL"/>
    <property type="match status" value="1"/>
</dbReference>
<reference evidence="5" key="1">
    <citation type="submission" date="2022-11" db="UniProtKB">
        <authorList>
            <consortium name="WormBaseParasite"/>
        </authorList>
    </citation>
    <scope>IDENTIFICATION</scope>
</reference>
<evidence type="ECO:0000256" key="2">
    <source>
        <dbReference type="ARBA" id="ARBA00023002"/>
    </source>
</evidence>
<dbReference type="SUPFAM" id="SSF53720">
    <property type="entry name" value="ALDH-like"/>
    <property type="match status" value="1"/>
</dbReference>
<dbReference type="Gene3D" id="3.40.605.10">
    <property type="entry name" value="Aldehyde Dehydrogenase, Chain A, domain 1"/>
    <property type="match status" value="1"/>
</dbReference>
<dbReference type="GO" id="GO:0004777">
    <property type="term" value="F:succinate-semialdehyde dehydrogenase (NAD+) activity"/>
    <property type="evidence" value="ECO:0007669"/>
    <property type="project" value="TreeGrafter"/>
</dbReference>
<dbReference type="PANTHER" id="PTHR43353">
    <property type="entry name" value="SUCCINATE-SEMIALDEHYDE DEHYDROGENASE, MITOCHONDRIAL"/>
    <property type="match status" value="1"/>
</dbReference>
<feature type="domain" description="Aldehyde dehydrogenase" evidence="3">
    <location>
        <begin position="36"/>
        <end position="262"/>
    </location>
</feature>
<accession>A0A915JV10</accession>
<dbReference type="InterPro" id="IPR050740">
    <property type="entry name" value="Aldehyde_DH_Superfamily"/>
</dbReference>
<evidence type="ECO:0000313" key="4">
    <source>
        <dbReference type="Proteomes" id="UP000887565"/>
    </source>
</evidence>
<evidence type="ECO:0000259" key="3">
    <source>
        <dbReference type="Pfam" id="PF00171"/>
    </source>
</evidence>
<evidence type="ECO:0000313" key="5">
    <source>
        <dbReference type="WBParaSite" id="nRc.2.0.1.t30116-RA"/>
    </source>
</evidence>
<proteinExistence type="inferred from homology"/>
<dbReference type="InterPro" id="IPR015590">
    <property type="entry name" value="Aldehyde_DH_dom"/>
</dbReference>
<dbReference type="FunFam" id="3.40.605.10:FF:000005">
    <property type="entry name" value="Succinate-semialdehyde dehydrogenase I"/>
    <property type="match status" value="1"/>
</dbReference>
<comment type="similarity">
    <text evidence="1">Belongs to the aldehyde dehydrogenase family.</text>
</comment>
<keyword evidence="4" id="KW-1185">Reference proteome</keyword>
<keyword evidence="2" id="KW-0560">Oxidoreductase</keyword>